<accession>A0ABD2Y3D0</accession>
<reference evidence="1 2" key="1">
    <citation type="submission" date="2024-11" db="EMBL/GenBank/DDBJ databases">
        <title>A near-complete genome assembly of Cinchona calisaya.</title>
        <authorList>
            <person name="Lian D.C."/>
            <person name="Zhao X.W."/>
            <person name="Wei L."/>
        </authorList>
    </citation>
    <scope>NUCLEOTIDE SEQUENCE [LARGE SCALE GENOMIC DNA]</scope>
    <source>
        <tissue evidence="1">Nenye</tissue>
    </source>
</reference>
<gene>
    <name evidence="1" type="ORF">ACH5RR_036496</name>
</gene>
<dbReference type="EMBL" id="JBJUIK010000015">
    <property type="protein sequence ID" value="KAL3502047.1"/>
    <property type="molecule type" value="Genomic_DNA"/>
</dbReference>
<dbReference type="Proteomes" id="UP001630127">
    <property type="component" value="Unassembled WGS sequence"/>
</dbReference>
<protein>
    <submittedName>
        <fullName evidence="1">Uncharacterized protein</fullName>
    </submittedName>
</protein>
<dbReference type="AlphaFoldDB" id="A0ABD2Y3D0"/>
<proteinExistence type="predicted"/>
<organism evidence="1 2">
    <name type="scientific">Cinchona calisaya</name>
    <dbReference type="NCBI Taxonomy" id="153742"/>
    <lineage>
        <taxon>Eukaryota</taxon>
        <taxon>Viridiplantae</taxon>
        <taxon>Streptophyta</taxon>
        <taxon>Embryophyta</taxon>
        <taxon>Tracheophyta</taxon>
        <taxon>Spermatophyta</taxon>
        <taxon>Magnoliopsida</taxon>
        <taxon>eudicotyledons</taxon>
        <taxon>Gunneridae</taxon>
        <taxon>Pentapetalae</taxon>
        <taxon>asterids</taxon>
        <taxon>lamiids</taxon>
        <taxon>Gentianales</taxon>
        <taxon>Rubiaceae</taxon>
        <taxon>Cinchonoideae</taxon>
        <taxon>Cinchoneae</taxon>
        <taxon>Cinchona</taxon>
    </lineage>
</organism>
<sequence length="105" mass="11646">MLITGLIQMNVLEVIWMETFTLSVGTDLIQPQQASAMDYTPAPPSTQLDHEVMIEVIVLEHNNVLGAFIISISFFGGCSSYFSSLAWLYLCQLLWPSSCCCVPPK</sequence>
<evidence type="ECO:0000313" key="1">
    <source>
        <dbReference type="EMBL" id="KAL3502047.1"/>
    </source>
</evidence>
<keyword evidence="2" id="KW-1185">Reference proteome</keyword>
<evidence type="ECO:0000313" key="2">
    <source>
        <dbReference type="Proteomes" id="UP001630127"/>
    </source>
</evidence>
<name>A0ABD2Y3D0_9GENT</name>
<comment type="caution">
    <text evidence="1">The sequence shown here is derived from an EMBL/GenBank/DDBJ whole genome shotgun (WGS) entry which is preliminary data.</text>
</comment>